<reference evidence="3" key="3">
    <citation type="submission" date="2025-09" db="UniProtKB">
        <authorList>
            <consortium name="Ensembl"/>
        </authorList>
    </citation>
    <scope>IDENTIFICATION</scope>
</reference>
<keyword evidence="4" id="KW-1185">Reference proteome</keyword>
<proteinExistence type="predicted"/>
<reference evidence="3" key="2">
    <citation type="submission" date="2025-08" db="UniProtKB">
        <authorList>
            <consortium name="Ensembl"/>
        </authorList>
    </citation>
    <scope>IDENTIFICATION</scope>
</reference>
<organism evidence="3 4">
    <name type="scientific">Gouania willdenowi</name>
    <name type="common">Blunt-snouted clingfish</name>
    <name type="synonym">Lepadogaster willdenowi</name>
    <dbReference type="NCBI Taxonomy" id="441366"/>
    <lineage>
        <taxon>Eukaryota</taxon>
        <taxon>Metazoa</taxon>
        <taxon>Chordata</taxon>
        <taxon>Craniata</taxon>
        <taxon>Vertebrata</taxon>
        <taxon>Euteleostomi</taxon>
        <taxon>Actinopterygii</taxon>
        <taxon>Neopterygii</taxon>
        <taxon>Teleostei</taxon>
        <taxon>Neoteleostei</taxon>
        <taxon>Acanthomorphata</taxon>
        <taxon>Ovalentaria</taxon>
        <taxon>Blenniimorphae</taxon>
        <taxon>Blenniiformes</taxon>
        <taxon>Gobiesocoidei</taxon>
        <taxon>Gobiesocidae</taxon>
        <taxon>Gobiesocinae</taxon>
        <taxon>Gouania</taxon>
    </lineage>
</organism>
<evidence type="ECO:0000313" key="3">
    <source>
        <dbReference type="Ensembl" id="ENSGWIP00000035849.1"/>
    </source>
</evidence>
<protein>
    <recommendedName>
        <fullName evidence="2">Saposin B-type domain-containing protein</fullName>
    </recommendedName>
</protein>
<dbReference type="Proteomes" id="UP000694680">
    <property type="component" value="Chromosome 22"/>
</dbReference>
<keyword evidence="1" id="KW-1015">Disulfide bond</keyword>
<dbReference type="InterPro" id="IPR011001">
    <property type="entry name" value="Saposin-like"/>
</dbReference>
<accession>A0A8C5GV64</accession>
<dbReference type="SMART" id="SM00741">
    <property type="entry name" value="SapB"/>
    <property type="match status" value="1"/>
</dbReference>
<feature type="domain" description="Saposin B-type" evidence="2">
    <location>
        <begin position="25"/>
        <end position="98"/>
    </location>
</feature>
<dbReference type="Gene3D" id="1.10.225.10">
    <property type="entry name" value="Saposin-like"/>
    <property type="match status" value="1"/>
</dbReference>
<evidence type="ECO:0000259" key="2">
    <source>
        <dbReference type="PROSITE" id="PS50015"/>
    </source>
</evidence>
<dbReference type="Ensembl" id="ENSGWIT00000039076.1">
    <property type="protein sequence ID" value="ENSGWIP00000035849.1"/>
    <property type="gene ID" value="ENSGWIG00000018506.1"/>
</dbReference>
<dbReference type="PROSITE" id="PS50015">
    <property type="entry name" value="SAP_B"/>
    <property type="match status" value="1"/>
</dbReference>
<evidence type="ECO:0000256" key="1">
    <source>
        <dbReference type="ARBA" id="ARBA00023157"/>
    </source>
</evidence>
<dbReference type="AlphaFoldDB" id="A0A8C5GV64"/>
<dbReference type="SUPFAM" id="SSF47862">
    <property type="entry name" value="Saposin"/>
    <property type="match status" value="1"/>
</dbReference>
<dbReference type="InterPro" id="IPR008139">
    <property type="entry name" value="SaposinB_dom"/>
</dbReference>
<reference evidence="3" key="1">
    <citation type="submission" date="2020-06" db="EMBL/GenBank/DDBJ databases">
        <authorList>
            <consortium name="Wellcome Sanger Institute Data Sharing"/>
        </authorList>
    </citation>
    <scope>NUCLEOTIDE SEQUENCE [LARGE SCALE GENOMIC DNA]</scope>
</reference>
<name>A0A8C5GV64_GOUWI</name>
<sequence length="98" mass="11246">PENRTCNFPCLRRSDKTSCFMALRVQPKCVACKMALMSVQNKSPTLSLKRKLYNACTYMEDLRAVCKRFVKKHLQELIKGLKTNEDVETICINAKACK</sequence>
<evidence type="ECO:0000313" key="4">
    <source>
        <dbReference type="Proteomes" id="UP000694680"/>
    </source>
</evidence>